<feature type="domain" description="Cation-transporting P-type ATPase N-terminal" evidence="13">
    <location>
        <begin position="321"/>
        <end position="368"/>
    </location>
</feature>
<evidence type="ECO:0000256" key="7">
    <source>
        <dbReference type="ARBA" id="ARBA00022842"/>
    </source>
</evidence>
<name>A0ABD3GDF5_9MARC</name>
<keyword evidence="9 11" id="KW-1133">Transmembrane helix</keyword>
<dbReference type="InterPro" id="IPR018303">
    <property type="entry name" value="ATPase_P-typ_P_site"/>
</dbReference>
<proteinExistence type="inferred from homology"/>
<evidence type="ECO:0000256" key="4">
    <source>
        <dbReference type="ARBA" id="ARBA00022723"/>
    </source>
</evidence>
<evidence type="ECO:0000256" key="10">
    <source>
        <dbReference type="ARBA" id="ARBA00023136"/>
    </source>
</evidence>
<dbReference type="InterPro" id="IPR006544">
    <property type="entry name" value="P-type_TPase_V"/>
</dbReference>
<dbReference type="GO" id="GO:0005524">
    <property type="term" value="F:ATP binding"/>
    <property type="evidence" value="ECO:0007669"/>
    <property type="project" value="UniProtKB-KW"/>
</dbReference>
<dbReference type="Pfam" id="PF00690">
    <property type="entry name" value="Cation_ATPase_N"/>
    <property type="match status" value="1"/>
</dbReference>
<dbReference type="SUPFAM" id="SSF81665">
    <property type="entry name" value="Calcium ATPase, transmembrane domain M"/>
    <property type="match status" value="1"/>
</dbReference>
<dbReference type="SUPFAM" id="SSF81653">
    <property type="entry name" value="Calcium ATPase, transduction domain A"/>
    <property type="match status" value="1"/>
</dbReference>
<comment type="subcellular location">
    <subcellularLocation>
        <location evidence="1">Membrane</location>
        <topology evidence="1">Multi-pass membrane protein</topology>
    </subcellularLocation>
</comment>
<dbReference type="EMBL" id="JBJQOH010000008">
    <property type="protein sequence ID" value="KAL3676686.1"/>
    <property type="molecule type" value="Genomic_DNA"/>
</dbReference>
<keyword evidence="5" id="KW-0547">Nucleotide-binding</keyword>
<keyword evidence="6" id="KW-0067">ATP-binding</keyword>
<dbReference type="Pfam" id="PF00122">
    <property type="entry name" value="E1-E2_ATPase"/>
    <property type="match status" value="1"/>
</dbReference>
<feature type="transmembrane region" description="Helical" evidence="11">
    <location>
        <begin position="355"/>
        <end position="377"/>
    </location>
</feature>
<evidence type="ECO:0000256" key="5">
    <source>
        <dbReference type="ARBA" id="ARBA00022741"/>
    </source>
</evidence>
<evidence type="ECO:0000256" key="9">
    <source>
        <dbReference type="ARBA" id="ARBA00022989"/>
    </source>
</evidence>
<dbReference type="PROSITE" id="PS00154">
    <property type="entry name" value="ATPASE_E1_E2"/>
    <property type="match status" value="1"/>
</dbReference>
<feature type="transmembrane region" description="Helical" evidence="11">
    <location>
        <begin position="383"/>
        <end position="404"/>
    </location>
</feature>
<dbReference type="AlphaFoldDB" id="A0ABD3GDF5"/>
<dbReference type="GO" id="GO:0046872">
    <property type="term" value="F:metal ion binding"/>
    <property type="evidence" value="ECO:0007669"/>
    <property type="project" value="UniProtKB-KW"/>
</dbReference>
<dbReference type="Gene3D" id="1.20.1110.10">
    <property type="entry name" value="Calcium-transporting ATPase, transmembrane domain"/>
    <property type="match status" value="1"/>
</dbReference>
<dbReference type="PRINTS" id="PR00119">
    <property type="entry name" value="CATATPASE"/>
</dbReference>
<comment type="similarity">
    <text evidence="2">Belongs to the cation transport ATPase (P-type) (TC 3.A.3) family. Type V subfamily.</text>
</comment>
<gene>
    <name evidence="14" type="ORF">R1sor_026634</name>
</gene>
<feature type="transmembrane region" description="Helical" evidence="11">
    <location>
        <begin position="152"/>
        <end position="173"/>
    </location>
</feature>
<dbReference type="InterPro" id="IPR023214">
    <property type="entry name" value="HAD_sf"/>
</dbReference>
<evidence type="ECO:0000259" key="12">
    <source>
        <dbReference type="Pfam" id="PF00122"/>
    </source>
</evidence>
<dbReference type="PANTHER" id="PTHR45630:SF11">
    <property type="entry name" value="CATION-TRANSPORTING P-TYPE ATPASE N-TERMINAL DOMAIN-CONTAINING PROTEIN"/>
    <property type="match status" value="1"/>
</dbReference>
<sequence>MGGYDSLFSLDAFVDLVSSSVQLTELNGILAKAWLLIHSRYPTGPTSCVDEPGCDVRIRSMRQWEPISIFIFWAVVIISCTVFQLLKWLEWKRKPVRPIIYQTQKKQKSGNADRASTTGRDRNVNGEDYRVSVEDEEEIHLTGHRPTIFGEWCYLLCCLTSLHWIAIFILILVDTYNGCQVGGIDNLCFFGNNFIFGTYELNGKVFFTVWWLAAVWFTTWVLNKGRVHNWFRTPCELSKASVVYVWSKNEQEILSANVFPLVLFLRVLKKRIVPPKTRGHYECIPVEYTKTGYRFFLYQGQRYNLSGDSVARAELKVGITLTNFHQGVEGLSKHEAEERIEQVGLNEIPFKPEPLIIIIIDELFTLFHVYQLLMYILWYWNSYLFMAALMTCIVSISAAITIFTRRRSQTEIAKITEYVTEAVVLRKGKWACVDSRKVVPGDVLKIRGDWKLPCDLLILQGTCICDESSLTGESMPVQKYAAPDSLAEYLPEGRHSSHTLFSGTTVLQAGVESQDDVLAIVTATGMETSKGELISSILYPEKMIFKYDEELPIVVTLLLMYGILCFALSLYFQNRTGAQSYWVTKWVYCMAILNQILNPLLPVALEIGQLQAVQRLKARGIFCLNPKRIAIAGKIRIFCFDKTGTLTLEGLDFTGFRSVVLADSHSRSLGSLQSPENSISFDSLIVKGLATCHAVTKFGDQFVGNQVEVKMFASIGWRLIESPDKFPSVSKPNGSDMLTIVRRNEFDHARATMSVIVEDSDHRYHIFCKVTQGQTKVWDLLTFDPLWLHFLSTSFVSFLEGDLVLLLTESSVLTNVKVVFSF</sequence>
<dbReference type="InterPro" id="IPR059000">
    <property type="entry name" value="ATPase_P-type_domA"/>
</dbReference>
<dbReference type="InterPro" id="IPR001757">
    <property type="entry name" value="P_typ_ATPase"/>
</dbReference>
<dbReference type="InterPro" id="IPR004014">
    <property type="entry name" value="ATPase_P-typ_cation-transptr_N"/>
</dbReference>
<dbReference type="GO" id="GO:0016020">
    <property type="term" value="C:membrane"/>
    <property type="evidence" value="ECO:0007669"/>
    <property type="project" value="UniProtKB-SubCell"/>
</dbReference>
<organism evidence="14 15">
    <name type="scientific">Riccia sorocarpa</name>
    <dbReference type="NCBI Taxonomy" id="122646"/>
    <lineage>
        <taxon>Eukaryota</taxon>
        <taxon>Viridiplantae</taxon>
        <taxon>Streptophyta</taxon>
        <taxon>Embryophyta</taxon>
        <taxon>Marchantiophyta</taxon>
        <taxon>Marchantiopsida</taxon>
        <taxon>Marchantiidae</taxon>
        <taxon>Marchantiales</taxon>
        <taxon>Ricciaceae</taxon>
        <taxon>Riccia</taxon>
    </lineage>
</organism>
<keyword evidence="8" id="KW-1278">Translocase</keyword>
<dbReference type="Gene3D" id="2.70.150.10">
    <property type="entry name" value="Calcium-transporting ATPase, cytoplasmic transduction domain A"/>
    <property type="match status" value="1"/>
</dbReference>
<evidence type="ECO:0000256" key="6">
    <source>
        <dbReference type="ARBA" id="ARBA00022840"/>
    </source>
</evidence>
<keyword evidence="3 11" id="KW-0812">Transmembrane</keyword>
<dbReference type="Proteomes" id="UP001633002">
    <property type="component" value="Unassembled WGS sequence"/>
</dbReference>
<evidence type="ECO:0000256" key="11">
    <source>
        <dbReference type="SAM" id="Phobius"/>
    </source>
</evidence>
<evidence type="ECO:0000256" key="3">
    <source>
        <dbReference type="ARBA" id="ARBA00022692"/>
    </source>
</evidence>
<keyword evidence="4" id="KW-0479">Metal-binding</keyword>
<evidence type="ECO:0000313" key="15">
    <source>
        <dbReference type="Proteomes" id="UP001633002"/>
    </source>
</evidence>
<protein>
    <recommendedName>
        <fullName evidence="16">Cation-transporting ATPase</fullName>
    </recommendedName>
</protein>
<feature type="transmembrane region" description="Helical" evidence="11">
    <location>
        <begin position="551"/>
        <end position="572"/>
    </location>
</feature>
<dbReference type="Gene3D" id="3.40.50.1000">
    <property type="entry name" value="HAD superfamily/HAD-like"/>
    <property type="match status" value="1"/>
</dbReference>
<keyword evidence="15" id="KW-1185">Reference proteome</keyword>
<evidence type="ECO:0000259" key="13">
    <source>
        <dbReference type="Pfam" id="PF00690"/>
    </source>
</evidence>
<keyword evidence="7" id="KW-0460">Magnesium</keyword>
<keyword evidence="10 11" id="KW-0472">Membrane</keyword>
<comment type="caution">
    <text evidence="14">The sequence shown here is derived from an EMBL/GenBank/DDBJ whole genome shotgun (WGS) entry which is preliminary data.</text>
</comment>
<feature type="transmembrane region" description="Helical" evidence="11">
    <location>
        <begin position="205"/>
        <end position="222"/>
    </location>
</feature>
<evidence type="ECO:0008006" key="16">
    <source>
        <dbReference type="Google" id="ProtNLM"/>
    </source>
</evidence>
<accession>A0ABD3GDF5</accession>
<dbReference type="InterPro" id="IPR023298">
    <property type="entry name" value="ATPase_P-typ_TM_dom_sf"/>
</dbReference>
<evidence type="ECO:0000256" key="8">
    <source>
        <dbReference type="ARBA" id="ARBA00022967"/>
    </source>
</evidence>
<reference evidence="14 15" key="1">
    <citation type="submission" date="2024-09" db="EMBL/GenBank/DDBJ databases">
        <title>Chromosome-scale assembly of Riccia sorocarpa.</title>
        <authorList>
            <person name="Paukszto L."/>
        </authorList>
    </citation>
    <scope>NUCLEOTIDE SEQUENCE [LARGE SCALE GENOMIC DNA]</scope>
    <source>
        <strain evidence="14">LP-2024</strain>
        <tissue evidence="14">Aerial parts of the thallus</tissue>
    </source>
</reference>
<feature type="transmembrane region" description="Helical" evidence="11">
    <location>
        <begin position="67"/>
        <end position="89"/>
    </location>
</feature>
<dbReference type="InterPro" id="IPR008250">
    <property type="entry name" value="ATPase_P-typ_transduc_dom_A_sf"/>
</dbReference>
<dbReference type="PANTHER" id="PTHR45630">
    <property type="entry name" value="CATION-TRANSPORTING ATPASE-RELATED"/>
    <property type="match status" value="1"/>
</dbReference>
<evidence type="ECO:0000256" key="1">
    <source>
        <dbReference type="ARBA" id="ARBA00004141"/>
    </source>
</evidence>
<feature type="domain" description="P-type ATPase A" evidence="12">
    <location>
        <begin position="420"/>
        <end position="537"/>
    </location>
</feature>
<dbReference type="NCBIfam" id="TIGR01494">
    <property type="entry name" value="ATPase_P-type"/>
    <property type="match status" value="1"/>
</dbReference>
<evidence type="ECO:0000256" key="2">
    <source>
        <dbReference type="ARBA" id="ARBA00006000"/>
    </source>
</evidence>
<evidence type="ECO:0000313" key="14">
    <source>
        <dbReference type="EMBL" id="KAL3676686.1"/>
    </source>
</evidence>